<dbReference type="VEuPathDB" id="FungiDB:BDBG_08266"/>
<feature type="compositionally biased region" description="Basic and acidic residues" evidence="1">
    <location>
        <begin position="109"/>
        <end position="121"/>
    </location>
</feature>
<feature type="compositionally biased region" description="Acidic residues" evidence="1">
    <location>
        <begin position="127"/>
        <end position="149"/>
    </location>
</feature>
<feature type="compositionally biased region" description="Basic residues" evidence="1">
    <location>
        <begin position="451"/>
        <end position="466"/>
    </location>
</feature>
<gene>
    <name evidence="3" type="ORF">BDBG_08266</name>
</gene>
<feature type="compositionally biased region" description="Basic and acidic residues" evidence="1">
    <location>
        <begin position="497"/>
        <end position="509"/>
    </location>
</feature>
<protein>
    <submittedName>
        <fullName evidence="3">Microfibrillar-associated protein MfaP1</fullName>
    </submittedName>
</protein>
<name>A0A179V303_BLAGS</name>
<dbReference type="KEGG" id="bgh:BDBG_08266"/>
<dbReference type="EMBL" id="GG657470">
    <property type="protein sequence ID" value="OAT12992.1"/>
    <property type="molecule type" value="Genomic_DNA"/>
</dbReference>
<feature type="compositionally biased region" description="Basic and acidic residues" evidence="1">
    <location>
        <begin position="398"/>
        <end position="415"/>
    </location>
</feature>
<dbReference type="RefSeq" id="XP_002621235.1">
    <property type="nucleotide sequence ID" value="XM_002621189.2"/>
</dbReference>
<feature type="compositionally biased region" description="Acidic residues" evidence="1">
    <location>
        <begin position="32"/>
        <end position="46"/>
    </location>
</feature>
<dbReference type="GeneID" id="8501805"/>
<feature type="region of interest" description="Disordered" evidence="1">
    <location>
        <begin position="398"/>
        <end position="509"/>
    </location>
</feature>
<dbReference type="STRING" id="559298.A0A179V303"/>
<dbReference type="Proteomes" id="UP000002038">
    <property type="component" value="Unassembled WGS sequence"/>
</dbReference>
<dbReference type="InterPro" id="IPR033194">
    <property type="entry name" value="MFAP1"/>
</dbReference>
<keyword evidence="4" id="KW-1185">Reference proteome</keyword>
<dbReference type="OrthoDB" id="1111734at2759"/>
<reference evidence="4" key="1">
    <citation type="journal article" date="2015" name="PLoS Genet.">
        <title>The dynamic genome and transcriptome of the human fungal pathogen Blastomyces and close relative Emmonsia.</title>
        <authorList>
            <person name="Munoz J.F."/>
            <person name="Gauthier G.M."/>
            <person name="Desjardins C.A."/>
            <person name="Gallo J.E."/>
            <person name="Holder J."/>
            <person name="Sullivan T.D."/>
            <person name="Marty A.J."/>
            <person name="Carmen J.C."/>
            <person name="Chen Z."/>
            <person name="Ding L."/>
            <person name="Gujja S."/>
            <person name="Magrini V."/>
            <person name="Misas E."/>
            <person name="Mitreva M."/>
            <person name="Priest M."/>
            <person name="Saif S."/>
            <person name="Whiston E.A."/>
            <person name="Young S."/>
            <person name="Zeng Q."/>
            <person name="Goldman W.E."/>
            <person name="Mardis E.R."/>
            <person name="Taylor J.W."/>
            <person name="McEwen J.G."/>
            <person name="Clay O.K."/>
            <person name="Klein B.S."/>
            <person name="Cuomo C.A."/>
        </authorList>
    </citation>
    <scope>NUCLEOTIDE SEQUENCE [LARGE SCALE GENOMIC DNA]</scope>
    <source>
        <strain evidence="4">SLH14081</strain>
    </source>
</reference>
<evidence type="ECO:0000256" key="1">
    <source>
        <dbReference type="SAM" id="MobiDB-lite"/>
    </source>
</evidence>
<evidence type="ECO:0000313" key="4">
    <source>
        <dbReference type="Proteomes" id="UP000002038"/>
    </source>
</evidence>
<feature type="domain" description="Micro-fibrillar-associated protein 1 C-terminal" evidence="2">
    <location>
        <begin position="146"/>
        <end position="376"/>
    </location>
</feature>
<feature type="region of interest" description="Disordered" evidence="1">
    <location>
        <begin position="267"/>
        <end position="304"/>
    </location>
</feature>
<dbReference type="InterPro" id="IPR009730">
    <property type="entry name" value="MFAP1_C"/>
</dbReference>
<proteinExistence type="predicted"/>
<feature type="compositionally biased region" description="Basic and acidic residues" evidence="1">
    <location>
        <begin position="267"/>
        <end position="303"/>
    </location>
</feature>
<dbReference type="AlphaFoldDB" id="A0A179V303"/>
<feature type="compositionally biased region" description="Basic residues" evidence="1">
    <location>
        <begin position="429"/>
        <end position="442"/>
    </location>
</feature>
<feature type="compositionally biased region" description="Acidic residues" evidence="1">
    <location>
        <begin position="91"/>
        <end position="108"/>
    </location>
</feature>
<feature type="compositionally biased region" description="Acidic residues" evidence="1">
    <location>
        <begin position="220"/>
        <end position="238"/>
    </location>
</feature>
<organism evidence="3 4">
    <name type="scientific">Blastomyces gilchristii (strain SLH14081)</name>
    <name type="common">Blastomyces dermatitidis</name>
    <dbReference type="NCBI Taxonomy" id="559298"/>
    <lineage>
        <taxon>Eukaryota</taxon>
        <taxon>Fungi</taxon>
        <taxon>Dikarya</taxon>
        <taxon>Ascomycota</taxon>
        <taxon>Pezizomycotina</taxon>
        <taxon>Eurotiomycetes</taxon>
        <taxon>Eurotiomycetidae</taxon>
        <taxon>Onygenales</taxon>
        <taxon>Ajellomycetaceae</taxon>
        <taxon>Blastomyces</taxon>
    </lineage>
</organism>
<feature type="compositionally biased region" description="Polar residues" evidence="1">
    <location>
        <begin position="171"/>
        <end position="181"/>
    </location>
</feature>
<evidence type="ECO:0000259" key="2">
    <source>
        <dbReference type="Pfam" id="PF06991"/>
    </source>
</evidence>
<dbReference type="Pfam" id="PF06991">
    <property type="entry name" value="MFAP1"/>
    <property type="match status" value="1"/>
</dbReference>
<sequence>MPPPFPSSRGRMTANPQRPQRYRPGKPIAEEPSSEEEEDEEEEINEEVERRRERERLRREQRRAPPPKATSFPAGATSKITSGVQGVKLEEESEDEAGFVTDEEEDGEDVKVAGRGARAEGDQASGSEEEESEEESEEEEEEEESSSEDEAPRRVLLRPTFIKKSQRKESSTPAPGSSTADPTAENEAESARRQEKADLLIRDQLEKEAAERAAGKKSWDDDENVEGENEEQIDDTDGLDPAAELAAWKLRELKRVKREREVIEQVEKEREEIERRRNLTAEEREREDREFLSQQKEEREAGRGKAGFMQRYFHKGAFFQEDLEATGLDRRDLMGSRFMDEVKNREALPQYLQVRDVTKIGRKGRTKYRDLRTEDTGRWGVDGYNRSVASNNAARFGITDDRFLPDQRDGDRDKPSGPTGANSSAIRDRPRHRQRSRSRSPPRQRSESRSRSRSRSRVRSRRRSPSRSRSPPRSPRRRDRYRDDDRYRRKRSPSPYQDRDKRRRVDSVA</sequence>
<accession>A0A179V303</accession>
<feature type="region of interest" description="Disordered" evidence="1">
    <location>
        <begin position="1"/>
        <end position="240"/>
    </location>
</feature>
<dbReference type="PANTHER" id="PTHR15327">
    <property type="entry name" value="MICROFIBRIL-ASSOCIATED PROTEIN"/>
    <property type="match status" value="1"/>
</dbReference>
<feature type="compositionally biased region" description="Basic and acidic residues" evidence="1">
    <location>
        <begin position="47"/>
        <end position="58"/>
    </location>
</feature>
<feature type="compositionally biased region" description="Basic and acidic residues" evidence="1">
    <location>
        <begin position="189"/>
        <end position="219"/>
    </location>
</feature>
<evidence type="ECO:0000313" key="3">
    <source>
        <dbReference type="EMBL" id="OAT12992.1"/>
    </source>
</evidence>